<accession>A0A811G6E7</accession>
<dbReference type="Proteomes" id="UP000663760">
    <property type="component" value="Unassembled WGS sequence"/>
</dbReference>
<evidence type="ECO:0000256" key="1">
    <source>
        <dbReference type="SAM" id="MobiDB-lite"/>
    </source>
</evidence>
<proteinExistence type="predicted"/>
<name>A0A811G6E7_SPIIN</name>
<feature type="region of interest" description="Disordered" evidence="1">
    <location>
        <begin position="1"/>
        <end position="31"/>
    </location>
</feature>
<sequence length="81" mass="8182">MGGPPAVAWSARVPLPREGGGGGTPRRRALRPPVAADGISAGERFARAYAAAADRLPAVPHPAGAHRRPPSASLPTISSTL</sequence>
<evidence type="ECO:0000313" key="2">
    <source>
        <dbReference type="EMBL" id="CAB1184570.1"/>
    </source>
</evidence>
<dbReference type="AlphaFoldDB" id="A0A811G6E7"/>
<reference evidence="2" key="1">
    <citation type="submission" date="2020-02" db="EMBL/GenBank/DDBJ databases">
        <authorList>
            <person name="Scholz U."/>
            <person name="Mascher M."/>
            <person name="Fiebig A."/>
        </authorList>
    </citation>
    <scope>NUCLEOTIDE SEQUENCE</scope>
</reference>
<comment type="caution">
    <text evidence="2">The sequence shown here is derived from an EMBL/GenBank/DDBJ whole genome shotgun (WGS) entry which is preliminary data.</text>
</comment>
<evidence type="ECO:0000313" key="3">
    <source>
        <dbReference type="Proteomes" id="UP000663760"/>
    </source>
</evidence>
<feature type="region of interest" description="Disordered" evidence="1">
    <location>
        <begin position="59"/>
        <end position="81"/>
    </location>
</feature>
<organism evidence="2 3">
    <name type="scientific">Spirodela intermedia</name>
    <name type="common">Intermediate duckweed</name>
    <dbReference type="NCBI Taxonomy" id="51605"/>
    <lineage>
        <taxon>Eukaryota</taxon>
        <taxon>Viridiplantae</taxon>
        <taxon>Streptophyta</taxon>
        <taxon>Embryophyta</taxon>
        <taxon>Tracheophyta</taxon>
        <taxon>Spermatophyta</taxon>
        <taxon>Magnoliopsida</taxon>
        <taxon>Liliopsida</taxon>
        <taxon>Araceae</taxon>
        <taxon>Lemnoideae</taxon>
        <taxon>Spirodela</taxon>
    </lineage>
</organism>
<dbReference type="EMBL" id="CACVBZ020000028">
    <property type="protein sequence ID" value="CAB1184570.1"/>
    <property type="molecule type" value="Genomic_DNA"/>
</dbReference>
<protein>
    <submittedName>
        <fullName evidence="2">Uncharacterized protein</fullName>
    </submittedName>
</protein>
<keyword evidence="3" id="KW-1185">Reference proteome</keyword>
<gene>
    <name evidence="2" type="ORF">SI8410_UN021833</name>
</gene>